<dbReference type="SFLD" id="SFLDS00019">
    <property type="entry name" value="Glutathione_Transferase_(cytos"/>
    <property type="match status" value="1"/>
</dbReference>
<dbReference type="Gene3D" id="1.20.1050.10">
    <property type="match status" value="1"/>
</dbReference>
<evidence type="ECO:0000259" key="2">
    <source>
        <dbReference type="PROSITE" id="PS50404"/>
    </source>
</evidence>
<dbReference type="SFLD" id="SFLDG00358">
    <property type="entry name" value="Main_(cytGST)"/>
    <property type="match status" value="1"/>
</dbReference>
<dbReference type="GO" id="GO:0006749">
    <property type="term" value="P:glutathione metabolic process"/>
    <property type="evidence" value="ECO:0007669"/>
    <property type="project" value="TreeGrafter"/>
</dbReference>
<reference evidence="4 5" key="1">
    <citation type="submission" date="2019-07" db="EMBL/GenBank/DDBJ databases">
        <title>Sphingomonas solaris sp. nov., isolated from a solar panel from Boston, Massachusetts.</title>
        <authorList>
            <person name="Tanner K."/>
            <person name="Pascual J."/>
            <person name="Mancuso C."/>
            <person name="Pereto J."/>
            <person name="Khalil A."/>
            <person name="Vilanova C."/>
        </authorList>
    </citation>
    <scope>NUCLEOTIDE SEQUENCE [LARGE SCALE GENOMIC DNA]</scope>
    <source>
        <strain evidence="4 5">R4DWN</strain>
    </source>
</reference>
<dbReference type="Pfam" id="PF13410">
    <property type="entry name" value="GST_C_2"/>
    <property type="match status" value="1"/>
</dbReference>
<dbReference type="SUPFAM" id="SSF52833">
    <property type="entry name" value="Thioredoxin-like"/>
    <property type="match status" value="1"/>
</dbReference>
<dbReference type="CDD" id="cd03042">
    <property type="entry name" value="GST_N_Zeta"/>
    <property type="match status" value="1"/>
</dbReference>
<keyword evidence="5" id="KW-1185">Reference proteome</keyword>
<comment type="similarity">
    <text evidence="1">Belongs to the GST superfamily. Zeta family.</text>
</comment>
<feature type="domain" description="GST C-terminal" evidence="3">
    <location>
        <begin position="95"/>
        <end position="221"/>
    </location>
</feature>
<feature type="domain" description="GST N-terminal" evidence="2">
    <location>
        <begin position="9"/>
        <end position="90"/>
    </location>
</feature>
<dbReference type="EMBL" id="VNIM01000095">
    <property type="protein sequence ID" value="TVV71172.1"/>
    <property type="molecule type" value="Genomic_DNA"/>
</dbReference>
<dbReference type="InterPro" id="IPR036282">
    <property type="entry name" value="Glutathione-S-Trfase_C_sf"/>
</dbReference>
<proteinExistence type="inferred from homology"/>
<dbReference type="FunFam" id="1.20.1050.10:FF:000010">
    <property type="entry name" value="Maleylacetoacetate isomerase isoform 1"/>
    <property type="match status" value="1"/>
</dbReference>
<keyword evidence="4" id="KW-0413">Isomerase</keyword>
<dbReference type="NCBIfam" id="TIGR01262">
    <property type="entry name" value="maiA"/>
    <property type="match status" value="1"/>
</dbReference>
<dbReference type="InterPro" id="IPR040079">
    <property type="entry name" value="Glutathione_S-Trfase"/>
</dbReference>
<dbReference type="AlphaFoldDB" id="A0A558QVS4"/>
<evidence type="ECO:0000313" key="5">
    <source>
        <dbReference type="Proteomes" id="UP000318681"/>
    </source>
</evidence>
<dbReference type="PANTHER" id="PTHR42673:SF21">
    <property type="entry name" value="GLUTATHIONE S-TRANSFERASE YFCF"/>
    <property type="match status" value="1"/>
</dbReference>
<dbReference type="PANTHER" id="PTHR42673">
    <property type="entry name" value="MALEYLACETOACETATE ISOMERASE"/>
    <property type="match status" value="1"/>
</dbReference>
<protein>
    <submittedName>
        <fullName evidence="4">Maleylacetoacetate isomerase</fullName>
        <ecNumber evidence="4">5.2.1.2</ecNumber>
    </submittedName>
</protein>
<dbReference type="Gene3D" id="3.40.30.10">
    <property type="entry name" value="Glutaredoxin"/>
    <property type="match status" value="1"/>
</dbReference>
<organism evidence="4 5">
    <name type="scientific">Alterirhizorhabdus solaris</name>
    <dbReference type="NCBI Taxonomy" id="2529389"/>
    <lineage>
        <taxon>Bacteria</taxon>
        <taxon>Pseudomonadati</taxon>
        <taxon>Pseudomonadota</taxon>
        <taxon>Alphaproteobacteria</taxon>
        <taxon>Sphingomonadales</taxon>
        <taxon>Rhizorhabdaceae</taxon>
        <taxon>Alterirhizorhabdus</taxon>
    </lineage>
</organism>
<sequence>MPLTSPTPARLRLHGYWRSGTTYRVRIALGLKGLGWETVPVNLLEGAQKGEAYRRLQPQGLVPALEADGLVIAQSPAILEWIEETYPDPPLLPSTPADRAAVRAMAAAIACDIHPLHNPRVFARLKQDHAAAPADTEAWAAHWIAEGLAALEQLVARHGGGLAFGDRPTLADCYLVPQIYTANRFHVDLSPYPRLVAAAAAAGALPAVAAAHPAAQPDAPPAA</sequence>
<dbReference type="PROSITE" id="PS50405">
    <property type="entry name" value="GST_CTER"/>
    <property type="match status" value="1"/>
</dbReference>
<dbReference type="InterPro" id="IPR004045">
    <property type="entry name" value="Glutathione_S-Trfase_N"/>
</dbReference>
<evidence type="ECO:0000256" key="1">
    <source>
        <dbReference type="ARBA" id="ARBA00010007"/>
    </source>
</evidence>
<dbReference type="Proteomes" id="UP000318681">
    <property type="component" value="Unassembled WGS sequence"/>
</dbReference>
<name>A0A558QVS4_9SPHN</name>
<gene>
    <name evidence="4" type="primary">maiA</name>
    <name evidence="4" type="ORF">FOY91_17385</name>
</gene>
<dbReference type="GO" id="GO:0004364">
    <property type="term" value="F:glutathione transferase activity"/>
    <property type="evidence" value="ECO:0007669"/>
    <property type="project" value="TreeGrafter"/>
</dbReference>
<dbReference type="EC" id="5.2.1.2" evidence="4"/>
<comment type="caution">
    <text evidence="4">The sequence shown here is derived from an EMBL/GenBank/DDBJ whole genome shotgun (WGS) entry which is preliminary data.</text>
</comment>
<dbReference type="PROSITE" id="PS50404">
    <property type="entry name" value="GST_NTER"/>
    <property type="match status" value="1"/>
</dbReference>
<accession>A0A558QVS4</accession>
<dbReference type="InterPro" id="IPR010987">
    <property type="entry name" value="Glutathione-S-Trfase_C-like"/>
</dbReference>
<dbReference type="RefSeq" id="WP_145154664.1">
    <property type="nucleotide sequence ID" value="NZ_VNIM01000095.1"/>
</dbReference>
<dbReference type="InterPro" id="IPR005955">
    <property type="entry name" value="GST_Zeta"/>
</dbReference>
<dbReference type="Pfam" id="PF13409">
    <property type="entry name" value="GST_N_2"/>
    <property type="match status" value="1"/>
</dbReference>
<dbReference type="SUPFAM" id="SSF47616">
    <property type="entry name" value="GST C-terminal domain-like"/>
    <property type="match status" value="1"/>
</dbReference>
<dbReference type="OrthoDB" id="509852at2"/>
<dbReference type="GO" id="GO:0005737">
    <property type="term" value="C:cytoplasm"/>
    <property type="evidence" value="ECO:0007669"/>
    <property type="project" value="InterPro"/>
</dbReference>
<dbReference type="InterPro" id="IPR034333">
    <property type="entry name" value="GST_Zeta_N"/>
</dbReference>
<dbReference type="InterPro" id="IPR036249">
    <property type="entry name" value="Thioredoxin-like_sf"/>
</dbReference>
<evidence type="ECO:0000313" key="4">
    <source>
        <dbReference type="EMBL" id="TVV71172.1"/>
    </source>
</evidence>
<evidence type="ECO:0000259" key="3">
    <source>
        <dbReference type="PROSITE" id="PS50405"/>
    </source>
</evidence>
<dbReference type="GO" id="GO:0006559">
    <property type="term" value="P:L-phenylalanine catabolic process"/>
    <property type="evidence" value="ECO:0007669"/>
    <property type="project" value="TreeGrafter"/>
</dbReference>
<dbReference type="GO" id="GO:0016034">
    <property type="term" value="F:maleylacetoacetate isomerase activity"/>
    <property type="evidence" value="ECO:0007669"/>
    <property type="project" value="UniProtKB-EC"/>
</dbReference>